<dbReference type="GO" id="GO:0043138">
    <property type="term" value="F:3'-5' DNA helicase activity"/>
    <property type="evidence" value="ECO:0007669"/>
    <property type="project" value="TreeGrafter"/>
</dbReference>
<keyword evidence="2" id="KW-0472">Membrane</keyword>
<dbReference type="GO" id="GO:0000724">
    <property type="term" value="P:double-strand break repair via homologous recombination"/>
    <property type="evidence" value="ECO:0007669"/>
    <property type="project" value="TreeGrafter"/>
</dbReference>
<feature type="transmembrane region" description="Helical" evidence="2">
    <location>
        <begin position="12"/>
        <end position="31"/>
    </location>
</feature>
<comment type="similarity">
    <text evidence="1">Belongs to the helicase family. RecQ subfamily.</text>
</comment>
<dbReference type="InterPro" id="IPR027417">
    <property type="entry name" value="P-loop_NTPase"/>
</dbReference>
<dbReference type="Pfam" id="PF00270">
    <property type="entry name" value="DEAD"/>
    <property type="match status" value="1"/>
</dbReference>
<dbReference type="InterPro" id="IPR011545">
    <property type="entry name" value="DEAD/DEAH_box_helicase_dom"/>
</dbReference>
<dbReference type="GO" id="GO:0005737">
    <property type="term" value="C:cytoplasm"/>
    <property type="evidence" value="ECO:0007669"/>
    <property type="project" value="TreeGrafter"/>
</dbReference>
<name>A0A9P4IBQ1_9PEZI</name>
<organism evidence="4 5">
    <name type="scientific">Rhizodiscina lignyota</name>
    <dbReference type="NCBI Taxonomy" id="1504668"/>
    <lineage>
        <taxon>Eukaryota</taxon>
        <taxon>Fungi</taxon>
        <taxon>Dikarya</taxon>
        <taxon>Ascomycota</taxon>
        <taxon>Pezizomycotina</taxon>
        <taxon>Dothideomycetes</taxon>
        <taxon>Pleosporomycetidae</taxon>
        <taxon>Aulographales</taxon>
        <taxon>Rhizodiscinaceae</taxon>
        <taxon>Rhizodiscina</taxon>
    </lineage>
</organism>
<dbReference type="GO" id="GO:0005694">
    <property type="term" value="C:chromosome"/>
    <property type="evidence" value="ECO:0007669"/>
    <property type="project" value="TreeGrafter"/>
</dbReference>
<dbReference type="EMBL" id="ML978132">
    <property type="protein sequence ID" value="KAF2095341.1"/>
    <property type="molecule type" value="Genomic_DNA"/>
</dbReference>
<evidence type="ECO:0000259" key="3">
    <source>
        <dbReference type="Pfam" id="PF00270"/>
    </source>
</evidence>
<dbReference type="Proteomes" id="UP000799772">
    <property type="component" value="Unassembled WGS sequence"/>
</dbReference>
<dbReference type="PANTHER" id="PTHR13710:SF154">
    <property type="entry name" value="RECQ HELICASE, PUTATIVE (AFU_ORTHOLOGUE AFUA_6G14720)-RELATED"/>
    <property type="match status" value="1"/>
</dbReference>
<comment type="caution">
    <text evidence="4">The sequence shown here is derived from an EMBL/GenBank/DDBJ whole genome shotgun (WGS) entry which is preliminary data.</text>
</comment>
<feature type="transmembrane region" description="Helical" evidence="2">
    <location>
        <begin position="43"/>
        <end position="66"/>
    </location>
</feature>
<evidence type="ECO:0000313" key="5">
    <source>
        <dbReference type="Proteomes" id="UP000799772"/>
    </source>
</evidence>
<evidence type="ECO:0000256" key="2">
    <source>
        <dbReference type="SAM" id="Phobius"/>
    </source>
</evidence>
<evidence type="ECO:0000313" key="4">
    <source>
        <dbReference type="EMBL" id="KAF2095341.1"/>
    </source>
</evidence>
<feature type="domain" description="DEAD/DEAH-box helicase" evidence="3">
    <location>
        <begin position="1"/>
        <end position="50"/>
    </location>
</feature>
<dbReference type="OrthoDB" id="2608216at2759"/>
<reference evidence="4" key="1">
    <citation type="journal article" date="2020" name="Stud. Mycol.">
        <title>101 Dothideomycetes genomes: a test case for predicting lifestyles and emergence of pathogens.</title>
        <authorList>
            <person name="Haridas S."/>
            <person name="Albert R."/>
            <person name="Binder M."/>
            <person name="Bloem J."/>
            <person name="Labutti K."/>
            <person name="Salamov A."/>
            <person name="Andreopoulos B."/>
            <person name="Baker S."/>
            <person name="Barry K."/>
            <person name="Bills G."/>
            <person name="Bluhm B."/>
            <person name="Cannon C."/>
            <person name="Castanera R."/>
            <person name="Culley D."/>
            <person name="Daum C."/>
            <person name="Ezra D."/>
            <person name="Gonzalez J."/>
            <person name="Henrissat B."/>
            <person name="Kuo A."/>
            <person name="Liang C."/>
            <person name="Lipzen A."/>
            <person name="Lutzoni F."/>
            <person name="Magnuson J."/>
            <person name="Mondo S."/>
            <person name="Nolan M."/>
            <person name="Ohm R."/>
            <person name="Pangilinan J."/>
            <person name="Park H.-J."/>
            <person name="Ramirez L."/>
            <person name="Alfaro M."/>
            <person name="Sun H."/>
            <person name="Tritt A."/>
            <person name="Yoshinaga Y."/>
            <person name="Zwiers L.-H."/>
            <person name="Turgeon B."/>
            <person name="Goodwin S."/>
            <person name="Spatafora J."/>
            <person name="Crous P."/>
            <person name="Grigoriev I."/>
        </authorList>
    </citation>
    <scope>NUCLEOTIDE SEQUENCE</scope>
    <source>
        <strain evidence="4">CBS 133067</strain>
    </source>
</reference>
<dbReference type="SUPFAM" id="SSF52540">
    <property type="entry name" value="P-loop containing nucleoside triphosphate hydrolases"/>
    <property type="match status" value="1"/>
</dbReference>
<keyword evidence="2" id="KW-1133">Transmembrane helix</keyword>
<dbReference type="AlphaFoldDB" id="A0A9P4IBQ1"/>
<dbReference type="Gene3D" id="3.40.50.300">
    <property type="entry name" value="P-loop containing nucleotide triphosphate hydrolases"/>
    <property type="match status" value="1"/>
</dbReference>
<proteinExistence type="inferred from homology"/>
<dbReference type="GO" id="GO:0005524">
    <property type="term" value="F:ATP binding"/>
    <property type="evidence" value="ECO:0007669"/>
    <property type="project" value="InterPro"/>
</dbReference>
<evidence type="ECO:0000256" key="1">
    <source>
        <dbReference type="ARBA" id="ARBA00005446"/>
    </source>
</evidence>
<keyword evidence="5" id="KW-1185">Reference proteome</keyword>
<sequence>MATGEGKSLLFMLPAFCSTGMTVVVVPLIMLRQDMAARCKAAGIEYALIVFITLELAVGVAFSQFLNRQRVIGRLDRVVIDECYIVLDLSEGGG</sequence>
<dbReference type="GO" id="GO:0003676">
    <property type="term" value="F:nucleic acid binding"/>
    <property type="evidence" value="ECO:0007669"/>
    <property type="project" value="InterPro"/>
</dbReference>
<keyword evidence="2" id="KW-0812">Transmembrane</keyword>
<protein>
    <recommendedName>
        <fullName evidence="3">DEAD/DEAH-box helicase domain-containing protein</fullName>
    </recommendedName>
</protein>
<accession>A0A9P4IBQ1</accession>
<dbReference type="GO" id="GO:0009378">
    <property type="term" value="F:four-way junction helicase activity"/>
    <property type="evidence" value="ECO:0007669"/>
    <property type="project" value="TreeGrafter"/>
</dbReference>
<dbReference type="PANTHER" id="PTHR13710">
    <property type="entry name" value="DNA HELICASE RECQ FAMILY MEMBER"/>
    <property type="match status" value="1"/>
</dbReference>
<gene>
    <name evidence="4" type="ORF">NA57DRAFT_44987</name>
</gene>